<gene>
    <name evidence="6" type="ORF">GBAR_LOCUS20035</name>
</gene>
<dbReference type="PANTHER" id="PTHR43094">
    <property type="entry name" value="AMINOTRANSFERASE"/>
    <property type="match status" value="1"/>
</dbReference>
<dbReference type="Proteomes" id="UP001174909">
    <property type="component" value="Unassembled WGS sequence"/>
</dbReference>
<dbReference type="GO" id="GO:0030170">
    <property type="term" value="F:pyridoxal phosphate binding"/>
    <property type="evidence" value="ECO:0007669"/>
    <property type="project" value="InterPro"/>
</dbReference>
<reference evidence="6" key="1">
    <citation type="submission" date="2023-03" db="EMBL/GenBank/DDBJ databases">
        <authorList>
            <person name="Steffen K."/>
            <person name="Cardenas P."/>
        </authorList>
    </citation>
    <scope>NUCLEOTIDE SEQUENCE</scope>
</reference>
<name>A0AA35SUV4_GEOBA</name>
<evidence type="ECO:0000313" key="7">
    <source>
        <dbReference type="Proteomes" id="UP001174909"/>
    </source>
</evidence>
<dbReference type="PROSITE" id="PS00600">
    <property type="entry name" value="AA_TRANSFER_CLASS_3"/>
    <property type="match status" value="1"/>
</dbReference>
<dbReference type="AlphaFoldDB" id="A0AA35SUV4"/>
<proteinExistence type="inferred from homology"/>
<dbReference type="Gene3D" id="3.40.640.10">
    <property type="entry name" value="Type I PLP-dependent aspartate aminotransferase-like (Major domain)"/>
    <property type="match status" value="1"/>
</dbReference>
<dbReference type="Pfam" id="PF00202">
    <property type="entry name" value="Aminotran_3"/>
    <property type="match status" value="1"/>
</dbReference>
<evidence type="ECO:0000256" key="3">
    <source>
        <dbReference type="ARBA" id="ARBA00022679"/>
    </source>
</evidence>
<evidence type="ECO:0000256" key="5">
    <source>
        <dbReference type="RuleBase" id="RU003560"/>
    </source>
</evidence>
<dbReference type="SUPFAM" id="SSF53383">
    <property type="entry name" value="PLP-dependent transferases"/>
    <property type="match status" value="1"/>
</dbReference>
<evidence type="ECO:0000313" key="6">
    <source>
        <dbReference type="EMBL" id="CAI8035733.1"/>
    </source>
</evidence>
<dbReference type="InterPro" id="IPR015421">
    <property type="entry name" value="PyrdxlP-dep_Trfase_major"/>
</dbReference>
<evidence type="ECO:0000256" key="1">
    <source>
        <dbReference type="ARBA" id="ARBA00008954"/>
    </source>
</evidence>
<dbReference type="InterPro" id="IPR049704">
    <property type="entry name" value="Aminotrans_3_PPA_site"/>
</dbReference>
<comment type="similarity">
    <text evidence="1 5">Belongs to the class-III pyridoxal-phosphate-dependent aminotransferase family.</text>
</comment>
<keyword evidence="3" id="KW-0808">Transferase</keyword>
<sequence length="452" mass="48913">MSNADAKKALFHRDLSYDYPLIVRGEGIYLYDETGKRYIDGAAGASNVTLGHGRQRIADAMAEQAKTLAYCFATHFTTQPALDLAGRVSAIAPGDLNHAYFVSGGSEGIETAIKIARQYHVQRGNGQKHQVIARWRGYHGATLGALGVTGIPGMRDLFAPLLPNFPHIAPCYPYRCVFAGCEGKCNLTCAYELEQMILQTGPDNVAAFVAEPLVLGGVAAAIPPKDYYPLVREICDKYDVLFIADEIITGFGRSGRYFAIEHWDVIPDMIVFGKAASSGYAPLSGVIIRDSIRDTFAAGGTPFAHVFTYVNNPIAMRVGLEVLDIIEEEGILEHTAQMGAYLLEKASALDAHPSVGEIRGLGLILGIELVRDKDTKEPFPASLGFHKRLNKILLDKGLSVGSGGGTADWVNGDDLRFYPPLIITRSQIDNVIATIDEGLTQLEAELGHEGTN</sequence>
<accession>A0AA35SUV4</accession>
<organism evidence="6 7">
    <name type="scientific">Geodia barretti</name>
    <name type="common">Barrett's horny sponge</name>
    <dbReference type="NCBI Taxonomy" id="519541"/>
    <lineage>
        <taxon>Eukaryota</taxon>
        <taxon>Metazoa</taxon>
        <taxon>Porifera</taxon>
        <taxon>Demospongiae</taxon>
        <taxon>Heteroscleromorpha</taxon>
        <taxon>Tetractinellida</taxon>
        <taxon>Astrophorina</taxon>
        <taxon>Geodiidae</taxon>
        <taxon>Geodia</taxon>
    </lineage>
</organism>
<comment type="caution">
    <text evidence="6">The sequence shown here is derived from an EMBL/GenBank/DDBJ whole genome shotgun (WGS) entry which is preliminary data.</text>
</comment>
<dbReference type="FunFam" id="3.40.640.10:FF:000014">
    <property type="entry name" value="Adenosylmethionine-8-amino-7-oxononanoate aminotransferase, probable"/>
    <property type="match status" value="1"/>
</dbReference>
<dbReference type="EMBL" id="CASHTH010002825">
    <property type="protein sequence ID" value="CAI8035733.1"/>
    <property type="molecule type" value="Genomic_DNA"/>
</dbReference>
<evidence type="ECO:0000256" key="2">
    <source>
        <dbReference type="ARBA" id="ARBA00022576"/>
    </source>
</evidence>
<keyword evidence="2 6" id="KW-0032">Aminotransferase</keyword>
<keyword evidence="7" id="KW-1185">Reference proteome</keyword>
<dbReference type="InterPro" id="IPR015424">
    <property type="entry name" value="PyrdxlP-dep_Trfase"/>
</dbReference>
<protein>
    <submittedName>
        <fullName evidence="6">Uncharacterized aminotransferase YodT</fullName>
    </submittedName>
</protein>
<keyword evidence="4 5" id="KW-0663">Pyridoxal phosphate</keyword>
<dbReference type="PIRSF" id="PIRSF000521">
    <property type="entry name" value="Transaminase_4ab_Lys_Orn"/>
    <property type="match status" value="1"/>
</dbReference>
<dbReference type="Gene3D" id="3.90.1150.10">
    <property type="entry name" value="Aspartate Aminotransferase, domain 1"/>
    <property type="match status" value="1"/>
</dbReference>
<dbReference type="GO" id="GO:0008483">
    <property type="term" value="F:transaminase activity"/>
    <property type="evidence" value="ECO:0007669"/>
    <property type="project" value="UniProtKB-KW"/>
</dbReference>
<dbReference type="InterPro" id="IPR005814">
    <property type="entry name" value="Aminotrans_3"/>
</dbReference>
<dbReference type="InterPro" id="IPR015422">
    <property type="entry name" value="PyrdxlP-dep_Trfase_small"/>
</dbReference>
<dbReference type="PANTHER" id="PTHR43094:SF1">
    <property type="entry name" value="AMINOTRANSFERASE CLASS-III"/>
    <property type="match status" value="1"/>
</dbReference>
<dbReference type="CDD" id="cd00610">
    <property type="entry name" value="OAT_like"/>
    <property type="match status" value="1"/>
</dbReference>
<evidence type="ECO:0000256" key="4">
    <source>
        <dbReference type="ARBA" id="ARBA00022898"/>
    </source>
</evidence>